<evidence type="ECO:0000256" key="1">
    <source>
        <dbReference type="SAM" id="SignalP"/>
    </source>
</evidence>
<dbReference type="EMBL" id="FXTB01000002">
    <property type="protein sequence ID" value="SMO55054.1"/>
    <property type="molecule type" value="Genomic_DNA"/>
</dbReference>
<feature type="chain" id="PRO_5021697243" evidence="1">
    <location>
        <begin position="19"/>
        <end position="523"/>
    </location>
</feature>
<dbReference type="RefSeq" id="WP_142532706.1">
    <property type="nucleotide sequence ID" value="NZ_FXTB01000002.1"/>
</dbReference>
<reference evidence="2 3" key="1">
    <citation type="submission" date="2017-05" db="EMBL/GenBank/DDBJ databases">
        <authorList>
            <person name="Varghese N."/>
            <person name="Submissions S."/>
        </authorList>
    </citation>
    <scope>NUCLEOTIDE SEQUENCE [LARGE SCALE GENOMIC DNA]</scope>
    <source>
        <strain evidence="2 3">DSM 27040</strain>
    </source>
</reference>
<keyword evidence="3" id="KW-1185">Reference proteome</keyword>
<proteinExistence type="predicted"/>
<feature type="signal peptide" evidence="1">
    <location>
        <begin position="1"/>
        <end position="18"/>
    </location>
</feature>
<gene>
    <name evidence="2" type="ORF">SAMN06265379_102421</name>
</gene>
<evidence type="ECO:0000313" key="2">
    <source>
        <dbReference type="EMBL" id="SMO55054.1"/>
    </source>
</evidence>
<sequence length="523" mass="58713">MKNYIFLLLLLFFAYSCAKDDSSLLYPVDNPDFSFISISSPTDSLSVDFGQEFEFTPEVTQKIKGKSLVYEWSACLKKDGVKNDSIVIGHTQTLQYAFEKMGTYDLRLEVKNEDYSEFYTWHVDVRVYDEGYMVVGMNEAGQANIAFARILSSTDVLEGKELTFVSDLIGKVNPEFDIRDVIHVRKSILAWGSSDAYLFIFCKDNIYIADPLTFEIFAAVDVGGTIPGARISKVSIMDTYTTGGTIFTEDGRNLSFQKLEMLLYESVNISGTYDGFYGNLFYTRGSNMDLAYVNVDYQASKIWTTIFYHAGSMPVNNTTNNVEPYEDDFRPNDYAGRDIVTVGRMNGDYFGGTNTNFWAIATDKTNAKDVKIVEFGADYAAGISTINAYEYVADEEITLPMHTELIANARYASMYYSKGGEIFIWYPGNIPPHNHLPKTAAITLDGNKEVTCMSVSYDMRELYVGVYDSDATGDLKGSLYIYNCADIGSAANLQPTRKFENITSRPVQVLYKPEAWGIYNSGD</sequence>
<dbReference type="PROSITE" id="PS51257">
    <property type="entry name" value="PROKAR_LIPOPROTEIN"/>
    <property type="match status" value="1"/>
</dbReference>
<dbReference type="AlphaFoldDB" id="A0A521C6L7"/>
<accession>A0A521C6L7</accession>
<protein>
    <submittedName>
        <fullName evidence="2">PKD-like domain-containing protein</fullName>
    </submittedName>
</protein>
<keyword evidence="1" id="KW-0732">Signal</keyword>
<evidence type="ECO:0000313" key="3">
    <source>
        <dbReference type="Proteomes" id="UP000319040"/>
    </source>
</evidence>
<dbReference type="Proteomes" id="UP000319040">
    <property type="component" value="Unassembled WGS sequence"/>
</dbReference>
<dbReference type="OrthoDB" id="1094971at2"/>
<organism evidence="2 3">
    <name type="scientific">Saccharicrinis carchari</name>
    <dbReference type="NCBI Taxonomy" id="1168039"/>
    <lineage>
        <taxon>Bacteria</taxon>
        <taxon>Pseudomonadati</taxon>
        <taxon>Bacteroidota</taxon>
        <taxon>Bacteroidia</taxon>
        <taxon>Marinilabiliales</taxon>
        <taxon>Marinilabiliaceae</taxon>
        <taxon>Saccharicrinis</taxon>
    </lineage>
</organism>
<name>A0A521C6L7_SACCC</name>